<accession>A0A0V1M2N3</accession>
<comment type="caution">
    <text evidence="1">The sequence shown here is derived from an EMBL/GenBank/DDBJ whole genome shotgun (WGS) entry which is preliminary data.</text>
</comment>
<evidence type="ECO:0000313" key="2">
    <source>
        <dbReference type="Proteomes" id="UP000054843"/>
    </source>
</evidence>
<organism evidence="1 2">
    <name type="scientific">Trichinella papuae</name>
    <dbReference type="NCBI Taxonomy" id="268474"/>
    <lineage>
        <taxon>Eukaryota</taxon>
        <taxon>Metazoa</taxon>
        <taxon>Ecdysozoa</taxon>
        <taxon>Nematoda</taxon>
        <taxon>Enoplea</taxon>
        <taxon>Dorylaimia</taxon>
        <taxon>Trichinellida</taxon>
        <taxon>Trichinellidae</taxon>
        <taxon>Trichinella</taxon>
    </lineage>
</organism>
<proteinExistence type="predicted"/>
<dbReference type="Proteomes" id="UP000054843">
    <property type="component" value="Unassembled WGS sequence"/>
</dbReference>
<evidence type="ECO:0000313" key="1">
    <source>
        <dbReference type="EMBL" id="KRZ65586.1"/>
    </source>
</evidence>
<sequence length="67" mass="7371">MFAPEGAQAGFTADFKSLELNAFGGLYTKYLKNNYSETVVQWAYQSTLALPSSLHVATCAIQRSISY</sequence>
<gene>
    <name evidence="1" type="ORF">T10_5519</name>
</gene>
<protein>
    <submittedName>
        <fullName evidence="1">Uncharacterized protein</fullName>
    </submittedName>
</protein>
<name>A0A0V1M2N3_9BILA</name>
<reference evidence="1 2" key="1">
    <citation type="submission" date="2015-01" db="EMBL/GenBank/DDBJ databases">
        <title>Evolution of Trichinella species and genotypes.</title>
        <authorList>
            <person name="Korhonen P.K."/>
            <person name="Edoardo P."/>
            <person name="Giuseppe L.R."/>
            <person name="Gasser R.B."/>
        </authorList>
    </citation>
    <scope>NUCLEOTIDE SEQUENCE [LARGE SCALE GENOMIC DNA]</scope>
    <source>
        <strain evidence="1">ISS1980</strain>
    </source>
</reference>
<dbReference type="AlphaFoldDB" id="A0A0V1M2N3"/>
<keyword evidence="2" id="KW-1185">Reference proteome</keyword>
<dbReference type="EMBL" id="JYDO01000326">
    <property type="protein sequence ID" value="KRZ65586.1"/>
    <property type="molecule type" value="Genomic_DNA"/>
</dbReference>